<keyword evidence="5" id="KW-0931">ER-Golgi transport</keyword>
<dbReference type="GO" id="GO:0015031">
    <property type="term" value="P:protein transport"/>
    <property type="evidence" value="ECO:0007669"/>
    <property type="project" value="UniProtKB-KW"/>
</dbReference>
<dbReference type="GO" id="GO:0031902">
    <property type="term" value="C:late endosome membrane"/>
    <property type="evidence" value="ECO:0007669"/>
    <property type="project" value="TreeGrafter"/>
</dbReference>
<dbReference type="PANTHER" id="PTHR21230">
    <property type="entry name" value="VESICLE TRANSPORT V-SNARE PROTEIN VTI1-RELATED"/>
    <property type="match status" value="1"/>
</dbReference>
<reference evidence="16" key="1">
    <citation type="journal article" date="2016" name="Nat. Commun.">
        <title>Genome analysis of three Pneumocystis species reveals adaptation mechanisms to life exclusively in mammalian hosts.</title>
        <authorList>
            <person name="Ma L."/>
            <person name="Chen Z."/>
            <person name="Huang D.W."/>
            <person name="Kutty G."/>
            <person name="Ishihara M."/>
            <person name="Wang H."/>
            <person name="Abouelleil A."/>
            <person name="Bishop L."/>
            <person name="Davey E."/>
            <person name="Deng R."/>
            <person name="Deng X."/>
            <person name="Fan L."/>
            <person name="Fantoni G."/>
            <person name="Fitzgerald M."/>
            <person name="Gogineni E."/>
            <person name="Goldberg J.M."/>
            <person name="Handley G."/>
            <person name="Hu X."/>
            <person name="Huber C."/>
            <person name="Jiao X."/>
            <person name="Jones K."/>
            <person name="Levin J.Z."/>
            <person name="Liu Y."/>
            <person name="Macdonald P."/>
            <person name="Melnikov A."/>
            <person name="Raley C."/>
            <person name="Sassi M."/>
            <person name="Sherman B.T."/>
            <person name="Song X."/>
            <person name="Sykes S."/>
            <person name="Tran B."/>
            <person name="Walsh L."/>
            <person name="Xia Y."/>
            <person name="Yang J."/>
            <person name="Young S."/>
            <person name="Zeng Q."/>
            <person name="Zheng X."/>
            <person name="Stephens R."/>
            <person name="Nusbaum C."/>
            <person name="Birren B.W."/>
            <person name="Azadi P."/>
            <person name="Lempicki R.A."/>
            <person name="Cuomo C.A."/>
            <person name="Kovacs J.A."/>
        </authorList>
    </citation>
    <scope>NUCLEOTIDE SEQUENCE [LARGE SCALE GENOMIC DNA]</scope>
    <source>
        <strain evidence="16">B123</strain>
    </source>
</reference>
<evidence type="ECO:0000256" key="1">
    <source>
        <dbReference type="ARBA" id="ARBA00004163"/>
    </source>
</evidence>
<evidence type="ECO:0000256" key="7">
    <source>
        <dbReference type="ARBA" id="ARBA00022989"/>
    </source>
</evidence>
<dbReference type="Pfam" id="PF12352">
    <property type="entry name" value="V-SNARE_C"/>
    <property type="match status" value="1"/>
</dbReference>
<evidence type="ECO:0000256" key="13">
    <source>
        <dbReference type="SAM" id="Coils"/>
    </source>
</evidence>
<keyword evidence="16" id="KW-1185">Reference proteome</keyword>
<keyword evidence="3 12" id="KW-0813">Transport</keyword>
<comment type="subcellular location">
    <subcellularLocation>
        <location evidence="1">Endoplasmic reticulum membrane</location>
        <topology evidence="1">Single-pass type IV membrane protein</topology>
    </subcellularLocation>
    <subcellularLocation>
        <location evidence="2">Golgi apparatus membrane</location>
        <topology evidence="2">Single-pass type IV membrane protein</topology>
    </subcellularLocation>
</comment>
<evidence type="ECO:0000256" key="3">
    <source>
        <dbReference type="ARBA" id="ARBA00022448"/>
    </source>
</evidence>
<dbReference type="VEuPathDB" id="FungiDB:PNEG_02620"/>
<comment type="caution">
    <text evidence="15">The sequence shown here is derived from an EMBL/GenBank/DDBJ whole genome shotgun (WGS) entry which is preliminary data.</text>
</comment>
<evidence type="ECO:0000313" key="16">
    <source>
        <dbReference type="Proteomes" id="UP000011958"/>
    </source>
</evidence>
<evidence type="ECO:0000256" key="6">
    <source>
        <dbReference type="ARBA" id="ARBA00022927"/>
    </source>
</evidence>
<dbReference type="AlphaFoldDB" id="M7NJP9"/>
<dbReference type="GO" id="GO:0006906">
    <property type="term" value="P:vesicle fusion"/>
    <property type="evidence" value="ECO:0007669"/>
    <property type="project" value="TreeGrafter"/>
</dbReference>
<dbReference type="GO" id="GO:0000149">
    <property type="term" value="F:SNARE binding"/>
    <property type="evidence" value="ECO:0007669"/>
    <property type="project" value="TreeGrafter"/>
</dbReference>
<dbReference type="RefSeq" id="XP_007874639.1">
    <property type="nucleotide sequence ID" value="XM_007876448.1"/>
</dbReference>
<evidence type="ECO:0000256" key="2">
    <source>
        <dbReference type="ARBA" id="ARBA00004409"/>
    </source>
</evidence>
<keyword evidence="7 14" id="KW-1133">Transmembrane helix</keyword>
<evidence type="ECO:0000256" key="9">
    <source>
        <dbReference type="ARBA" id="ARBA00023136"/>
    </source>
</evidence>
<evidence type="ECO:0000256" key="8">
    <source>
        <dbReference type="ARBA" id="ARBA00023034"/>
    </source>
</evidence>
<accession>M7NJP9</accession>
<keyword evidence="6 12" id="KW-0653">Protein transport</keyword>
<name>M7NJP9_PNEMU</name>
<dbReference type="STRING" id="1069680.M7NJP9"/>
<dbReference type="Proteomes" id="UP000011958">
    <property type="component" value="Unassembled WGS sequence"/>
</dbReference>
<dbReference type="OrthoDB" id="158360at2759"/>
<evidence type="ECO:0000256" key="4">
    <source>
        <dbReference type="ARBA" id="ARBA00022692"/>
    </source>
</evidence>
<evidence type="ECO:0000256" key="12">
    <source>
        <dbReference type="PIRNR" id="PIRNR028865"/>
    </source>
</evidence>
<dbReference type="GO" id="GO:0005484">
    <property type="term" value="F:SNAP receptor activity"/>
    <property type="evidence" value="ECO:0007669"/>
    <property type="project" value="InterPro"/>
</dbReference>
<gene>
    <name evidence="15" type="ORF">PNEG_02620</name>
</gene>
<dbReference type="OMA" id="FCWLVIH"/>
<dbReference type="GO" id="GO:0000139">
    <property type="term" value="C:Golgi membrane"/>
    <property type="evidence" value="ECO:0007669"/>
    <property type="project" value="UniProtKB-SubCell"/>
</dbReference>
<comment type="function">
    <text evidence="12">SNARE required for protein transport between the ER and the Golgi complex.</text>
</comment>
<evidence type="ECO:0000313" key="15">
    <source>
        <dbReference type="EMBL" id="EMR08833.1"/>
    </source>
</evidence>
<dbReference type="GO" id="GO:0006888">
    <property type="term" value="P:endoplasmic reticulum to Golgi vesicle-mediated transport"/>
    <property type="evidence" value="ECO:0007669"/>
    <property type="project" value="TreeGrafter"/>
</dbReference>
<dbReference type="GeneID" id="19896311"/>
<feature type="transmembrane region" description="Helical" evidence="14">
    <location>
        <begin position="205"/>
        <end position="225"/>
    </location>
</feature>
<dbReference type="GO" id="GO:0005789">
    <property type="term" value="C:endoplasmic reticulum membrane"/>
    <property type="evidence" value="ECO:0007669"/>
    <property type="project" value="UniProtKB-SubCell"/>
</dbReference>
<feature type="coiled-coil region" evidence="13">
    <location>
        <begin position="67"/>
        <end position="111"/>
    </location>
</feature>
<proteinExistence type="inferred from homology"/>
<keyword evidence="13" id="KW-0175">Coiled coil</keyword>
<evidence type="ECO:0000256" key="10">
    <source>
        <dbReference type="ARBA" id="ARBA00037983"/>
    </source>
</evidence>
<keyword evidence="8" id="KW-0333">Golgi apparatus</keyword>
<dbReference type="EMBL" id="AFWA02000007">
    <property type="protein sequence ID" value="EMR08833.1"/>
    <property type="molecule type" value="Genomic_DNA"/>
</dbReference>
<evidence type="ECO:0000256" key="11">
    <source>
        <dbReference type="ARBA" id="ARBA00040957"/>
    </source>
</evidence>
<evidence type="ECO:0000256" key="14">
    <source>
        <dbReference type="SAM" id="Phobius"/>
    </source>
</evidence>
<dbReference type="GO" id="GO:0031201">
    <property type="term" value="C:SNARE complex"/>
    <property type="evidence" value="ECO:0007669"/>
    <property type="project" value="TreeGrafter"/>
</dbReference>
<organism evidence="15 16">
    <name type="scientific">Pneumocystis murina (strain B123)</name>
    <name type="common">Mouse pneumocystis pneumonia agent</name>
    <name type="synonym">Pneumocystis carinii f. sp. muris</name>
    <dbReference type="NCBI Taxonomy" id="1069680"/>
    <lineage>
        <taxon>Eukaryota</taxon>
        <taxon>Fungi</taxon>
        <taxon>Dikarya</taxon>
        <taxon>Ascomycota</taxon>
        <taxon>Taphrinomycotina</taxon>
        <taxon>Pneumocystomycetes</taxon>
        <taxon>Pneumocystaceae</taxon>
        <taxon>Pneumocystis</taxon>
    </lineage>
</organism>
<dbReference type="PANTHER" id="PTHR21230:SF1">
    <property type="entry name" value="GOLGI SNAP RECEPTOR COMPLEX MEMBER 2"/>
    <property type="match status" value="1"/>
</dbReference>
<keyword evidence="4 14" id="KW-0812">Transmembrane</keyword>
<dbReference type="InterPro" id="IPR027027">
    <property type="entry name" value="GOSR2/Membrin/Bos1"/>
</dbReference>
<comment type="similarity">
    <text evidence="10 12">Belongs to the BOS1 family.</text>
</comment>
<dbReference type="HOGENOM" id="CLU_078260_1_0_1"/>
<dbReference type="eggNOG" id="KOG3251">
    <property type="taxonomic scope" value="Eukaryota"/>
</dbReference>
<evidence type="ECO:0000256" key="5">
    <source>
        <dbReference type="ARBA" id="ARBA00022892"/>
    </source>
</evidence>
<dbReference type="GO" id="GO:0012507">
    <property type="term" value="C:ER to Golgi transport vesicle membrane"/>
    <property type="evidence" value="ECO:0007669"/>
    <property type="project" value="TreeGrafter"/>
</dbReference>
<sequence>MNIFYNQALRQTQNLKKDLNSFQSSITDNISSTLPLQGQITVSLNSLSRTIHEYETMSKKEMNIEKQEKAISRVKEFKKQYSELKEKFDDLKMKHKQMEHLNQKNELLERRFHTNTLPENPYEHVKSDNLNEQRNFNLSTSDFLKNTDSQLDDFLGRGQAILNDLIEQKLYIKRVQREIYNVGNILGLSKSTIKFIERRILQDKILFWGGVISTLFFFYLIYHWLG</sequence>
<keyword evidence="9 12" id="KW-0472">Membrane</keyword>
<dbReference type="PIRSF" id="PIRSF028865">
    <property type="entry name" value="Membrin-2"/>
    <property type="match status" value="1"/>
</dbReference>
<protein>
    <recommendedName>
        <fullName evidence="11 12">Protein transport protein BOS1</fullName>
    </recommendedName>
</protein>